<protein>
    <submittedName>
        <fullName evidence="1">Uncharacterized protein</fullName>
    </submittedName>
</protein>
<sequence>MAVYAFSSSAESGRADLAQKDARFGAAINVLAAKAHRTFKAGWAEDWYLEAVDTVAARVPDDAIAFFTSVLVLRPEEGLV</sequence>
<name>A0AAJ4ZPZ4_9RALS</name>
<organism evidence="1 2">
    <name type="scientific">Ralstonia mannitolilytica</name>
    <dbReference type="NCBI Taxonomy" id="105219"/>
    <lineage>
        <taxon>Bacteria</taxon>
        <taxon>Pseudomonadati</taxon>
        <taxon>Pseudomonadota</taxon>
        <taxon>Betaproteobacteria</taxon>
        <taxon>Burkholderiales</taxon>
        <taxon>Burkholderiaceae</taxon>
        <taxon>Ralstonia</taxon>
    </lineage>
</organism>
<evidence type="ECO:0000313" key="1">
    <source>
        <dbReference type="EMBL" id="SUE35957.1"/>
    </source>
</evidence>
<reference evidence="1 2" key="1">
    <citation type="submission" date="2018-06" db="EMBL/GenBank/DDBJ databases">
        <authorList>
            <consortium name="Pathogen Informatics"/>
            <person name="Doyle S."/>
        </authorList>
    </citation>
    <scope>NUCLEOTIDE SEQUENCE [LARGE SCALE GENOMIC DNA]</scope>
    <source>
        <strain evidence="1 2">NCTC10894</strain>
    </source>
</reference>
<accession>A0AAJ4ZPZ4</accession>
<dbReference type="Proteomes" id="UP000255008">
    <property type="component" value="Unassembled WGS sequence"/>
</dbReference>
<proteinExistence type="predicted"/>
<gene>
    <name evidence="1" type="ORF">NCTC10894_03974</name>
</gene>
<dbReference type="EMBL" id="UGVE01000002">
    <property type="protein sequence ID" value="SUE35957.1"/>
    <property type="molecule type" value="Genomic_DNA"/>
</dbReference>
<evidence type="ECO:0000313" key="2">
    <source>
        <dbReference type="Proteomes" id="UP000255008"/>
    </source>
</evidence>
<dbReference type="AlphaFoldDB" id="A0AAJ4ZPZ4"/>
<dbReference type="KEGG" id="rmn:TK49_17510"/>
<comment type="caution">
    <text evidence="1">The sequence shown here is derived from an EMBL/GenBank/DDBJ whole genome shotgun (WGS) entry which is preliminary data.</text>
</comment>